<dbReference type="RefSeq" id="WP_341683410.1">
    <property type="nucleotide sequence ID" value="NZ_JBBYHT010000005.1"/>
</dbReference>
<organism evidence="1 2">
    <name type="scientific">Flavobacterium helocola</name>
    <dbReference type="NCBI Taxonomy" id="3139139"/>
    <lineage>
        <taxon>Bacteria</taxon>
        <taxon>Pseudomonadati</taxon>
        <taxon>Bacteroidota</taxon>
        <taxon>Flavobacteriia</taxon>
        <taxon>Flavobacteriales</taxon>
        <taxon>Flavobacteriaceae</taxon>
        <taxon>Flavobacterium</taxon>
    </lineage>
</organism>
<evidence type="ECO:0000313" key="2">
    <source>
        <dbReference type="Proteomes" id="UP001393056"/>
    </source>
</evidence>
<accession>A0ABU9I810</accession>
<gene>
    <name evidence="1" type="ORF">AAEO58_10915</name>
</gene>
<proteinExistence type="predicted"/>
<keyword evidence="2" id="KW-1185">Reference proteome</keyword>
<comment type="caution">
    <text evidence="1">The sequence shown here is derived from an EMBL/GenBank/DDBJ whole genome shotgun (WGS) entry which is preliminary data.</text>
</comment>
<evidence type="ECO:0000313" key="1">
    <source>
        <dbReference type="EMBL" id="MEL1248555.1"/>
    </source>
</evidence>
<protein>
    <submittedName>
        <fullName evidence="1">Uncharacterized protein</fullName>
    </submittedName>
</protein>
<name>A0ABU9I810_9FLAO</name>
<sequence length="167" mass="20239">MIKTNLKLVFDVLKRTDISIEQIYVEGELFTGEQLKKLHEWVDKNKELYINILIKYKYFASRRIALIVLLEEDFFDKNNYDFEDLTKYERKASIRFEVTNKNKKDLDTPEKVHPKNPCLYYENFESNQSKRQYREALKKLLETPFHFFEKEEAIKSLSNMFEDLQNC</sequence>
<dbReference type="Proteomes" id="UP001393056">
    <property type="component" value="Unassembled WGS sequence"/>
</dbReference>
<dbReference type="EMBL" id="JBBYHT010000005">
    <property type="protein sequence ID" value="MEL1248555.1"/>
    <property type="molecule type" value="Genomic_DNA"/>
</dbReference>
<reference evidence="1 2" key="1">
    <citation type="submission" date="2024-04" db="EMBL/GenBank/DDBJ databases">
        <title>Flavobacterium sp. DGU41 16S ribosomal RNA gene Genome sequencing and assembly.</title>
        <authorList>
            <person name="Park S."/>
        </authorList>
    </citation>
    <scope>NUCLEOTIDE SEQUENCE [LARGE SCALE GENOMIC DNA]</scope>
    <source>
        <strain evidence="1 2">DGU41</strain>
    </source>
</reference>